<keyword evidence="2" id="KW-1185">Reference proteome</keyword>
<evidence type="ECO:0000313" key="2">
    <source>
        <dbReference type="Proteomes" id="UP001595755"/>
    </source>
</evidence>
<evidence type="ECO:0008006" key="3">
    <source>
        <dbReference type="Google" id="ProtNLM"/>
    </source>
</evidence>
<name>A0ABV8SBF6_9BACL</name>
<dbReference type="RefSeq" id="WP_204602603.1">
    <property type="nucleotide sequence ID" value="NZ_JBHSED010000013.1"/>
</dbReference>
<reference evidence="2" key="1">
    <citation type="journal article" date="2019" name="Int. J. Syst. Evol. Microbiol.">
        <title>The Global Catalogue of Microorganisms (GCM) 10K type strain sequencing project: providing services to taxonomists for standard genome sequencing and annotation.</title>
        <authorList>
            <consortium name="The Broad Institute Genomics Platform"/>
            <consortium name="The Broad Institute Genome Sequencing Center for Infectious Disease"/>
            <person name="Wu L."/>
            <person name="Ma J."/>
        </authorList>
    </citation>
    <scope>NUCLEOTIDE SEQUENCE [LARGE SCALE GENOMIC DNA]</scope>
    <source>
        <strain evidence="2">CGMCC 4.1641</strain>
    </source>
</reference>
<gene>
    <name evidence="1" type="ORF">ACFO1S_09490</name>
</gene>
<dbReference type="EMBL" id="JBHSED010000013">
    <property type="protein sequence ID" value="MFC4303689.1"/>
    <property type="molecule type" value="Genomic_DNA"/>
</dbReference>
<accession>A0ABV8SBF6</accession>
<comment type="caution">
    <text evidence="1">The sequence shown here is derived from an EMBL/GenBank/DDBJ whole genome shotgun (WGS) entry which is preliminary data.</text>
</comment>
<protein>
    <recommendedName>
        <fullName evidence="3">Polyprenyl synthetase</fullName>
    </recommendedName>
</protein>
<dbReference type="InterPro" id="IPR008949">
    <property type="entry name" value="Isoprenoid_synthase_dom_sf"/>
</dbReference>
<proteinExistence type="predicted"/>
<evidence type="ECO:0000313" key="1">
    <source>
        <dbReference type="EMBL" id="MFC4303689.1"/>
    </source>
</evidence>
<dbReference type="SUPFAM" id="SSF48576">
    <property type="entry name" value="Terpenoid synthases"/>
    <property type="match status" value="1"/>
</dbReference>
<sequence>MDWLDDYREEVERIFAEAAAGSASLFPPQLNEARKALLAKANPLQNGAGTNYICYLLPAWLKEQTASSDELCRELAVANIDAMLHFFLLDDAMDAGAALNREEQRHYLVLSQLLHERFRQRYGRYFAGNSPLWSYYETYLADWASAVAEEGRIRAEPEEFRRLARKSAPVKLCAAGMLLLAGRQEQIHQLEEALDLTLATLQLSDDWADWQEDLHEGGERRNAFLTLVRRLLGGSEERGLEEQEVKRAIYHSGALAALAAIAEGNHERLERVACAPVGLVSFHSSIVKGIRRDDRAAEELKSKLASEGGLSIILSNLHNLKQ</sequence>
<organism evidence="1 2">
    <name type="scientific">Cohnella boryungensis</name>
    <dbReference type="NCBI Taxonomy" id="768479"/>
    <lineage>
        <taxon>Bacteria</taxon>
        <taxon>Bacillati</taxon>
        <taxon>Bacillota</taxon>
        <taxon>Bacilli</taxon>
        <taxon>Bacillales</taxon>
        <taxon>Paenibacillaceae</taxon>
        <taxon>Cohnella</taxon>
    </lineage>
</organism>
<dbReference type="Proteomes" id="UP001595755">
    <property type="component" value="Unassembled WGS sequence"/>
</dbReference>